<dbReference type="AlphaFoldDB" id="A0A833J1I9"/>
<evidence type="ECO:0000313" key="3">
    <source>
        <dbReference type="Proteomes" id="UP000469949"/>
    </source>
</evidence>
<proteinExistence type="predicted"/>
<gene>
    <name evidence="2" type="ORF">F8B43_5477</name>
</gene>
<keyword evidence="1" id="KW-0472">Membrane</keyword>
<dbReference type="EMBL" id="WEKV01000020">
    <property type="protein sequence ID" value="KAB7782722.1"/>
    <property type="molecule type" value="Genomic_DNA"/>
</dbReference>
<keyword evidence="1" id="KW-0812">Transmembrane</keyword>
<sequence>MRPVQYDSFGEPIAQPVRDERVVSRIALRTGVGLFWTLVVVIVAARAAYFHPHFAEQFGHVAALMDRLRAVLGA</sequence>
<reference evidence="2 3" key="1">
    <citation type="submission" date="2019-10" db="EMBL/GenBank/DDBJ databases">
        <title>Draft Genome Sequence of the Caffeine Degrading Methylotroph Methylorubrum populi PINKEL.</title>
        <authorList>
            <person name="Dawson S.C."/>
            <person name="Zhang X."/>
            <person name="Wright M.E."/>
            <person name="Sharma G."/>
            <person name="Langner J.T."/>
            <person name="Ditty J.L."/>
            <person name="Subuyuj G.A."/>
        </authorList>
    </citation>
    <scope>NUCLEOTIDE SEQUENCE [LARGE SCALE GENOMIC DNA]</scope>
    <source>
        <strain evidence="2 3">Pinkel</strain>
    </source>
</reference>
<evidence type="ECO:0000313" key="2">
    <source>
        <dbReference type="EMBL" id="KAB7782722.1"/>
    </source>
</evidence>
<organism evidence="2 3">
    <name type="scientific">Methylorubrum populi</name>
    <dbReference type="NCBI Taxonomy" id="223967"/>
    <lineage>
        <taxon>Bacteria</taxon>
        <taxon>Pseudomonadati</taxon>
        <taxon>Pseudomonadota</taxon>
        <taxon>Alphaproteobacteria</taxon>
        <taxon>Hyphomicrobiales</taxon>
        <taxon>Methylobacteriaceae</taxon>
        <taxon>Methylorubrum</taxon>
    </lineage>
</organism>
<dbReference type="Proteomes" id="UP000469949">
    <property type="component" value="Unassembled WGS sequence"/>
</dbReference>
<feature type="transmembrane region" description="Helical" evidence="1">
    <location>
        <begin position="26"/>
        <end position="49"/>
    </location>
</feature>
<comment type="caution">
    <text evidence="2">The sequence shown here is derived from an EMBL/GenBank/DDBJ whole genome shotgun (WGS) entry which is preliminary data.</text>
</comment>
<keyword evidence="1" id="KW-1133">Transmembrane helix</keyword>
<accession>A0A833J1I9</accession>
<evidence type="ECO:0000256" key="1">
    <source>
        <dbReference type="SAM" id="Phobius"/>
    </source>
</evidence>
<protein>
    <submittedName>
        <fullName evidence="2">Uncharacterized protein</fullName>
    </submittedName>
</protein>
<name>A0A833J1I9_9HYPH</name>